<name>R4YWT3_9ACTN</name>
<dbReference type="InterPro" id="IPR050301">
    <property type="entry name" value="NTE"/>
</dbReference>
<dbReference type="Gene3D" id="3.40.1090.10">
    <property type="entry name" value="Cytosolic phospholipase A2 catalytic domain"/>
    <property type="match status" value="2"/>
</dbReference>
<dbReference type="PANTHER" id="PTHR14226:SF57">
    <property type="entry name" value="BLR7027 PROTEIN"/>
    <property type="match status" value="1"/>
</dbReference>
<feature type="domain" description="PNPLA" evidence="5">
    <location>
        <begin position="5"/>
        <end position="176"/>
    </location>
</feature>
<gene>
    <name evidence="6" type="ORF">BN381_130262</name>
</gene>
<evidence type="ECO:0000256" key="1">
    <source>
        <dbReference type="ARBA" id="ARBA00022801"/>
    </source>
</evidence>
<dbReference type="Pfam" id="PF01734">
    <property type="entry name" value="Patatin"/>
    <property type="match status" value="1"/>
</dbReference>
<dbReference type="PROSITE" id="PS51635">
    <property type="entry name" value="PNPLA"/>
    <property type="match status" value="1"/>
</dbReference>
<keyword evidence="2 4" id="KW-0442">Lipid degradation</keyword>
<evidence type="ECO:0000256" key="4">
    <source>
        <dbReference type="PROSITE-ProRule" id="PRU01161"/>
    </source>
</evidence>
<feature type="active site" description="Nucleophile" evidence="4">
    <location>
        <position position="38"/>
    </location>
</feature>
<dbReference type="SUPFAM" id="SSF52151">
    <property type="entry name" value="FabD/lysophospholipase-like"/>
    <property type="match status" value="1"/>
</dbReference>
<evidence type="ECO:0000259" key="5">
    <source>
        <dbReference type="PROSITE" id="PS51635"/>
    </source>
</evidence>
<organism evidence="6 7">
    <name type="scientific">Candidatus Neomicrothrix parvicella RN1</name>
    <dbReference type="NCBI Taxonomy" id="1229780"/>
    <lineage>
        <taxon>Bacteria</taxon>
        <taxon>Bacillati</taxon>
        <taxon>Actinomycetota</taxon>
        <taxon>Acidimicrobiia</taxon>
        <taxon>Acidimicrobiales</taxon>
        <taxon>Microthrixaceae</taxon>
        <taxon>Candidatus Neomicrothrix</taxon>
    </lineage>
</organism>
<sequence>MTTAFVLSGGAAHGAVQAGMLMALDERNIRPDLIVGTSVGAINGAWLAGHPPGDSDLAGLANLWRSLKRSQVFPTRPLLGLRGFLGQARNLVPAGPLRRLVRQHVTFERLEDAHVPLHALAADVLTGEGVLLSTGDTVDAVVASASIPAVFPPVKIGERYLMDGGVVNNTPICQAVELGADRIWVMPTGYACALTEPPAGALAMALHGVMMMINQRLGGDVVTYESQVDLSVVPPPCPIRTSPADFSHGAELIERGHDTAVAWLDGNIPDLGAAVFLDPHHHG</sequence>
<evidence type="ECO:0000313" key="6">
    <source>
        <dbReference type="EMBL" id="CCM62704.1"/>
    </source>
</evidence>
<comment type="caution">
    <text evidence="4">Lacks conserved residue(s) required for the propagation of feature annotation.</text>
</comment>
<dbReference type="InterPro" id="IPR016035">
    <property type="entry name" value="Acyl_Trfase/lysoPLipase"/>
</dbReference>
<dbReference type="OrthoDB" id="4080114at2"/>
<dbReference type="PANTHER" id="PTHR14226">
    <property type="entry name" value="NEUROPATHY TARGET ESTERASE/SWISS CHEESE D.MELANOGASTER"/>
    <property type="match status" value="1"/>
</dbReference>
<dbReference type="InterPro" id="IPR002641">
    <property type="entry name" value="PNPLA_dom"/>
</dbReference>
<dbReference type="EMBL" id="CANL01000005">
    <property type="protein sequence ID" value="CCM62704.1"/>
    <property type="molecule type" value="Genomic_DNA"/>
</dbReference>
<keyword evidence="7" id="KW-1185">Reference proteome</keyword>
<dbReference type="STRING" id="1229780.BN381_130262"/>
<dbReference type="CDD" id="cd07209">
    <property type="entry name" value="Pat_hypo_Ecoli_Z1214_like"/>
    <property type="match status" value="1"/>
</dbReference>
<protein>
    <submittedName>
        <fullName evidence="6">Patatin-like protein</fullName>
    </submittedName>
</protein>
<reference evidence="6 7" key="1">
    <citation type="journal article" date="2013" name="ISME J.">
        <title>Metabolic model for the filamentous 'Candidatus Microthrix parvicella' based on genomic and metagenomic analyses.</title>
        <authorList>
            <person name="Jon McIlroy S."/>
            <person name="Kristiansen R."/>
            <person name="Albertsen M."/>
            <person name="Michael Karst S."/>
            <person name="Rossetti S."/>
            <person name="Lund Nielsen J."/>
            <person name="Tandoi V."/>
            <person name="James Seviour R."/>
            <person name="Nielsen P.H."/>
        </authorList>
    </citation>
    <scope>NUCLEOTIDE SEQUENCE [LARGE SCALE GENOMIC DNA]</scope>
    <source>
        <strain evidence="6 7">RN1</strain>
    </source>
</reference>
<evidence type="ECO:0000256" key="3">
    <source>
        <dbReference type="ARBA" id="ARBA00023098"/>
    </source>
</evidence>
<dbReference type="GO" id="GO:0016787">
    <property type="term" value="F:hydrolase activity"/>
    <property type="evidence" value="ECO:0007669"/>
    <property type="project" value="UniProtKB-UniRule"/>
</dbReference>
<dbReference type="GO" id="GO:0016042">
    <property type="term" value="P:lipid catabolic process"/>
    <property type="evidence" value="ECO:0007669"/>
    <property type="project" value="UniProtKB-UniRule"/>
</dbReference>
<evidence type="ECO:0000256" key="2">
    <source>
        <dbReference type="ARBA" id="ARBA00022963"/>
    </source>
</evidence>
<feature type="active site" description="Proton acceptor" evidence="4">
    <location>
        <position position="163"/>
    </location>
</feature>
<keyword evidence="3 4" id="KW-0443">Lipid metabolism</keyword>
<dbReference type="eggNOG" id="COG1752">
    <property type="taxonomic scope" value="Bacteria"/>
</dbReference>
<dbReference type="AlphaFoldDB" id="R4YWT3"/>
<proteinExistence type="predicted"/>
<evidence type="ECO:0000313" key="7">
    <source>
        <dbReference type="Proteomes" id="UP000018291"/>
    </source>
</evidence>
<dbReference type="Proteomes" id="UP000018291">
    <property type="component" value="Unassembled WGS sequence"/>
</dbReference>
<keyword evidence="1 4" id="KW-0378">Hydrolase</keyword>
<dbReference type="RefSeq" id="WP_012224315.1">
    <property type="nucleotide sequence ID" value="NZ_HG422565.1"/>
</dbReference>
<accession>R4YWT3</accession>
<feature type="short sequence motif" description="DGA/G" evidence="4">
    <location>
        <begin position="163"/>
        <end position="165"/>
    </location>
</feature>
<comment type="caution">
    <text evidence="6">The sequence shown here is derived from an EMBL/GenBank/DDBJ whole genome shotgun (WGS) entry which is preliminary data.</text>
</comment>
<feature type="short sequence motif" description="GXSXG" evidence="4">
    <location>
        <begin position="36"/>
        <end position="40"/>
    </location>
</feature>
<dbReference type="HOGENOM" id="CLU_047251_4_0_11"/>